<reference evidence="3" key="2">
    <citation type="submission" date="2025-08" db="UniProtKB">
        <authorList>
            <consortium name="Ensembl"/>
        </authorList>
    </citation>
    <scope>IDENTIFICATION</scope>
</reference>
<gene>
    <name evidence="3" type="primary">LOC114467837</name>
</gene>
<dbReference type="Proteomes" id="UP000694680">
    <property type="component" value="Chromosome 8"/>
</dbReference>
<dbReference type="AlphaFoldDB" id="A0A8C5GEK5"/>
<dbReference type="PANTHER" id="PTHR13466:SF4">
    <property type="entry name" value="SMP-LTD DOMAIN-CONTAINING PROTEIN"/>
    <property type="match status" value="1"/>
</dbReference>
<evidence type="ECO:0000256" key="2">
    <source>
        <dbReference type="SAM" id="MobiDB-lite"/>
    </source>
</evidence>
<comment type="subcellular location">
    <subcellularLocation>
        <location evidence="1">Endoplasmic reticulum membrane</location>
    </subcellularLocation>
</comment>
<feature type="compositionally biased region" description="Acidic residues" evidence="2">
    <location>
        <begin position="45"/>
        <end position="57"/>
    </location>
</feature>
<accession>A0A8C5GEK5</accession>
<dbReference type="GO" id="GO:0008289">
    <property type="term" value="F:lipid binding"/>
    <property type="evidence" value="ECO:0007669"/>
    <property type="project" value="TreeGrafter"/>
</dbReference>
<reference evidence="3" key="1">
    <citation type="submission" date="2020-06" db="EMBL/GenBank/DDBJ databases">
        <authorList>
            <consortium name="Wellcome Sanger Institute Data Sharing"/>
        </authorList>
    </citation>
    <scope>NUCLEOTIDE SEQUENCE [LARGE SCALE GENOMIC DNA]</scope>
</reference>
<sequence length="222" mass="25072">YVCIPLDFFVLYIKMILKKIVKHTCAVFFSSKPRLCILADSDEESSSAGSSDEEEVPPSELQGPVGDKGVVIGADGHTGGSASKKFLRFVDKIAKSKYFQKATENEYIRKKIAEVSNMPLLLCVEVLELSGCLVINIPPPPTDRIWYSFRVPPRLDLHVRPMLGEREVTFTHVTEWIEKKLQHEFQKLLVMPNMDDLYLPLMTSALDVPAPSHSCMEKEINF</sequence>
<reference evidence="3" key="3">
    <citation type="submission" date="2025-09" db="UniProtKB">
        <authorList>
            <consortium name="Ensembl"/>
        </authorList>
    </citation>
    <scope>IDENTIFICATION</scope>
</reference>
<proteinExistence type="predicted"/>
<protein>
    <submittedName>
        <fullName evidence="3">Testis-expressed protein 2-like</fullName>
    </submittedName>
</protein>
<dbReference type="GO" id="GO:0005789">
    <property type="term" value="C:endoplasmic reticulum membrane"/>
    <property type="evidence" value="ECO:0007669"/>
    <property type="project" value="UniProtKB-SubCell"/>
</dbReference>
<feature type="region of interest" description="Disordered" evidence="2">
    <location>
        <begin position="45"/>
        <end position="66"/>
    </location>
</feature>
<keyword evidence="4" id="KW-1185">Reference proteome</keyword>
<dbReference type="Ensembl" id="ENSGWIT00000031815.1">
    <property type="protein sequence ID" value="ENSGWIP00000029141.1"/>
    <property type="gene ID" value="ENSGWIG00000015222.1"/>
</dbReference>
<evidence type="ECO:0000313" key="3">
    <source>
        <dbReference type="Ensembl" id="ENSGWIP00000029141.1"/>
    </source>
</evidence>
<organism evidence="3 4">
    <name type="scientific">Gouania willdenowi</name>
    <name type="common">Blunt-snouted clingfish</name>
    <name type="synonym">Lepadogaster willdenowi</name>
    <dbReference type="NCBI Taxonomy" id="441366"/>
    <lineage>
        <taxon>Eukaryota</taxon>
        <taxon>Metazoa</taxon>
        <taxon>Chordata</taxon>
        <taxon>Craniata</taxon>
        <taxon>Vertebrata</taxon>
        <taxon>Euteleostomi</taxon>
        <taxon>Actinopterygii</taxon>
        <taxon>Neopterygii</taxon>
        <taxon>Teleostei</taxon>
        <taxon>Neoteleostei</taxon>
        <taxon>Acanthomorphata</taxon>
        <taxon>Ovalentaria</taxon>
        <taxon>Blenniimorphae</taxon>
        <taxon>Blenniiformes</taxon>
        <taxon>Gobiesocoidei</taxon>
        <taxon>Gobiesocidae</taxon>
        <taxon>Gobiesocinae</taxon>
        <taxon>Gouania</taxon>
    </lineage>
</organism>
<evidence type="ECO:0000256" key="1">
    <source>
        <dbReference type="ARBA" id="ARBA00004586"/>
    </source>
</evidence>
<name>A0A8C5GEK5_GOUWI</name>
<dbReference type="CDD" id="cd21675">
    <property type="entry name" value="SMP_TEX2"/>
    <property type="match status" value="1"/>
</dbReference>
<dbReference type="PANTHER" id="PTHR13466">
    <property type="entry name" value="TEX2 PROTEIN-RELATED"/>
    <property type="match status" value="1"/>
</dbReference>
<evidence type="ECO:0000313" key="4">
    <source>
        <dbReference type="Proteomes" id="UP000694680"/>
    </source>
</evidence>